<name>A0A7Y3VZ42_9FLAO</name>
<reference evidence="1 2" key="1">
    <citation type="submission" date="2020-05" db="EMBL/GenBank/DDBJ databases">
        <title>Draft genome of Flavobacterium sp. IMCC34852.</title>
        <authorList>
            <person name="Song J."/>
            <person name="Cho J.-C."/>
        </authorList>
    </citation>
    <scope>NUCLEOTIDE SEQUENCE [LARGE SCALE GENOMIC DNA]</scope>
    <source>
        <strain evidence="1 2">IMCC34852</strain>
    </source>
</reference>
<gene>
    <name evidence="1" type="ORF">HKT18_09055</name>
</gene>
<keyword evidence="2" id="KW-1185">Reference proteome</keyword>
<accession>A0A7Y3VZ42</accession>
<organism evidence="1 2">
    <name type="scientific">Flavobacterium rivulicola</name>
    <dbReference type="NCBI Taxonomy" id="2732161"/>
    <lineage>
        <taxon>Bacteria</taxon>
        <taxon>Pseudomonadati</taxon>
        <taxon>Bacteroidota</taxon>
        <taxon>Flavobacteriia</taxon>
        <taxon>Flavobacteriales</taxon>
        <taxon>Flavobacteriaceae</taxon>
        <taxon>Flavobacterium</taxon>
    </lineage>
</organism>
<dbReference type="RefSeq" id="WP_171222536.1">
    <property type="nucleotide sequence ID" value="NZ_CP121446.1"/>
</dbReference>
<comment type="caution">
    <text evidence="1">The sequence shown here is derived from an EMBL/GenBank/DDBJ whole genome shotgun (WGS) entry which is preliminary data.</text>
</comment>
<dbReference type="AlphaFoldDB" id="A0A7Y3VZ42"/>
<evidence type="ECO:0000313" key="1">
    <source>
        <dbReference type="EMBL" id="NNT72360.1"/>
    </source>
</evidence>
<dbReference type="Proteomes" id="UP000536509">
    <property type="component" value="Unassembled WGS sequence"/>
</dbReference>
<proteinExistence type="predicted"/>
<sequence>MKIKIYLFITFFGFNCLGQSKIDKQTSAILEEGKMLYKSEMASWYGSDIFMEKYSEKEKVGGYLSYTENEISKCIFFSKGENPKVLGTIDFDNTFKIETAKTDLVERELTENEFALFKIRTEALRIINSDTLYKTYKNTNLNLIPIITNKEKKVFVLTGPKINGVMLFGNDYLLTFDKNNKLLNQKKLHNSLIPIEFGGKNEIESTIHSHVIDDLITSTDICTLMLYGKFAKINTHYVMSKKYVSIWDCKKETLIVMTREAFDKIK</sequence>
<evidence type="ECO:0000313" key="2">
    <source>
        <dbReference type="Proteomes" id="UP000536509"/>
    </source>
</evidence>
<protein>
    <submittedName>
        <fullName evidence="1">Uncharacterized protein</fullName>
    </submittedName>
</protein>
<dbReference type="EMBL" id="JABEVX010000004">
    <property type="protein sequence ID" value="NNT72360.1"/>
    <property type="molecule type" value="Genomic_DNA"/>
</dbReference>